<evidence type="ECO:0000313" key="2">
    <source>
        <dbReference type="EMBL" id="KAG9971704.1"/>
    </source>
</evidence>
<proteinExistence type="predicted"/>
<gene>
    <name evidence="2" type="ORF">KCU98_g13713</name>
</gene>
<keyword evidence="3" id="KW-1185">Reference proteome</keyword>
<feature type="transmembrane region" description="Helical" evidence="1">
    <location>
        <begin position="12"/>
        <end position="32"/>
    </location>
</feature>
<comment type="caution">
    <text evidence="2">The sequence shown here is derived from an EMBL/GenBank/DDBJ whole genome shotgun (WGS) entry which is preliminary data.</text>
</comment>
<keyword evidence="1" id="KW-1133">Transmembrane helix</keyword>
<feature type="transmembrane region" description="Helical" evidence="1">
    <location>
        <begin position="38"/>
        <end position="57"/>
    </location>
</feature>
<keyword evidence="1" id="KW-0812">Transmembrane</keyword>
<accession>A0A9P8FHM1</accession>
<feature type="transmembrane region" description="Helical" evidence="1">
    <location>
        <begin position="66"/>
        <end position="88"/>
    </location>
</feature>
<evidence type="ECO:0000256" key="1">
    <source>
        <dbReference type="SAM" id="Phobius"/>
    </source>
</evidence>
<protein>
    <submittedName>
        <fullName evidence="2">Uncharacterized protein</fullName>
    </submittedName>
</protein>
<dbReference type="EMBL" id="JAHFXS010002572">
    <property type="protein sequence ID" value="KAG9971704.1"/>
    <property type="molecule type" value="Genomic_DNA"/>
</dbReference>
<name>A0A9P8FHM1_AURME</name>
<feature type="transmembrane region" description="Helical" evidence="1">
    <location>
        <begin position="100"/>
        <end position="123"/>
    </location>
</feature>
<organism evidence="2 3">
    <name type="scientific">Aureobasidium melanogenum</name>
    <name type="common">Aureobasidium pullulans var. melanogenum</name>
    <dbReference type="NCBI Taxonomy" id="46634"/>
    <lineage>
        <taxon>Eukaryota</taxon>
        <taxon>Fungi</taxon>
        <taxon>Dikarya</taxon>
        <taxon>Ascomycota</taxon>
        <taxon>Pezizomycotina</taxon>
        <taxon>Dothideomycetes</taxon>
        <taxon>Dothideomycetidae</taxon>
        <taxon>Dothideales</taxon>
        <taxon>Saccotheciaceae</taxon>
        <taxon>Aureobasidium</taxon>
    </lineage>
</organism>
<keyword evidence="1" id="KW-0472">Membrane</keyword>
<feature type="non-terminal residue" evidence="2">
    <location>
        <position position="211"/>
    </location>
</feature>
<reference evidence="2" key="1">
    <citation type="journal article" date="2021" name="J Fungi (Basel)">
        <title>Virulence traits and population genomics of the black yeast Aureobasidium melanogenum.</title>
        <authorList>
            <person name="Cernosa A."/>
            <person name="Sun X."/>
            <person name="Gostincar C."/>
            <person name="Fang C."/>
            <person name="Gunde-Cimerman N."/>
            <person name="Song Z."/>
        </authorList>
    </citation>
    <scope>NUCLEOTIDE SEQUENCE</scope>
    <source>
        <strain evidence="2">EXF-9298</strain>
    </source>
</reference>
<sequence>MMDSPSPLDRILRTTTLIAFFPALGLLIPYGIVSTTTVPALGLIPAFFSATFGLLSLKVNFRWSQLVLYIDTSLAIFIFSILLPFWVLSAGRRRWEDGGVVMLGTYGTVPLLVDFCIHAFFALRHLFRACRTFTLARTCPNCHTHIGAGIIPSITRVPAEKPRHSRESEALYQPLDASKYDEDARVSSEAGTLYRPSVDTLGSTETVVKLI</sequence>
<dbReference type="Proteomes" id="UP000729357">
    <property type="component" value="Unassembled WGS sequence"/>
</dbReference>
<evidence type="ECO:0000313" key="3">
    <source>
        <dbReference type="Proteomes" id="UP000729357"/>
    </source>
</evidence>
<reference evidence="2" key="2">
    <citation type="submission" date="2021-08" db="EMBL/GenBank/DDBJ databases">
        <authorList>
            <person name="Gostincar C."/>
            <person name="Sun X."/>
            <person name="Song Z."/>
            <person name="Gunde-Cimerman N."/>
        </authorList>
    </citation>
    <scope>NUCLEOTIDE SEQUENCE</scope>
    <source>
        <strain evidence="2">EXF-9298</strain>
    </source>
</reference>
<dbReference type="AlphaFoldDB" id="A0A9P8FHM1"/>